<dbReference type="InterPro" id="IPR035706">
    <property type="entry name" value="AAA_9"/>
</dbReference>
<dbReference type="PANTHER" id="PTHR22878:SF66">
    <property type="entry name" value="DYNEIN AXONEMAL HEAVY CHAIN 7"/>
    <property type="match status" value="1"/>
</dbReference>
<dbReference type="Pfam" id="PF08393">
    <property type="entry name" value="DHC_N2"/>
    <property type="match status" value="1"/>
</dbReference>
<protein>
    <submittedName>
        <fullName evidence="19">Dynein axonemal heavy chain 7</fullName>
    </submittedName>
</protein>
<dbReference type="FunFam" id="3.20.180.20:FF:000003">
    <property type="entry name" value="Dynein heavy chain 12, axonemal"/>
    <property type="match status" value="1"/>
</dbReference>
<dbReference type="InterPro" id="IPR026983">
    <property type="entry name" value="DHC"/>
</dbReference>
<organism evidence="19 20">
    <name type="scientific">Propithecus coquereli</name>
    <name type="common">Coquerel's sifaka</name>
    <name type="synonym">Propithecus verreauxi coquereli</name>
    <dbReference type="NCBI Taxonomy" id="379532"/>
    <lineage>
        <taxon>Eukaryota</taxon>
        <taxon>Metazoa</taxon>
        <taxon>Chordata</taxon>
        <taxon>Craniata</taxon>
        <taxon>Vertebrata</taxon>
        <taxon>Euteleostomi</taxon>
        <taxon>Mammalia</taxon>
        <taxon>Eutheria</taxon>
        <taxon>Euarchontoglires</taxon>
        <taxon>Primates</taxon>
        <taxon>Strepsirrhini</taxon>
        <taxon>Lemuriformes</taxon>
        <taxon>Indriidae</taxon>
        <taxon>Propithecus</taxon>
    </lineage>
</organism>
<feature type="coiled-coil region" evidence="16">
    <location>
        <begin position="2774"/>
        <end position="2822"/>
    </location>
</feature>
<dbReference type="GO" id="GO:0036156">
    <property type="term" value="C:inner dynein arm"/>
    <property type="evidence" value="ECO:0007669"/>
    <property type="project" value="Ensembl"/>
</dbReference>
<comment type="subcellular location">
    <subcellularLocation>
        <location evidence="1">Cell projection</location>
        <location evidence="1">Cilium</location>
        <location evidence="1">Flagellum</location>
    </subcellularLocation>
    <subcellularLocation>
        <location evidence="2">Cytoplasm</location>
        <location evidence="2">Cytoskeleton</location>
        <location evidence="2">Cilium axoneme</location>
    </subcellularLocation>
</comment>
<dbReference type="Gene3D" id="3.40.50.300">
    <property type="entry name" value="P-loop containing nucleotide triphosphate hydrolases"/>
    <property type="match status" value="5"/>
</dbReference>
<dbReference type="InterPro" id="IPR002048">
    <property type="entry name" value="EF_hand_dom"/>
</dbReference>
<dbReference type="Pfam" id="PF12774">
    <property type="entry name" value="AAA_6"/>
    <property type="match status" value="1"/>
</dbReference>
<evidence type="ECO:0000256" key="10">
    <source>
        <dbReference type="ARBA" id="ARBA00023017"/>
    </source>
</evidence>
<dbReference type="GO" id="GO:0005509">
    <property type="term" value="F:calcium ion binding"/>
    <property type="evidence" value="ECO:0007669"/>
    <property type="project" value="InterPro"/>
</dbReference>
<feature type="domain" description="EF-hand" evidence="18">
    <location>
        <begin position="2183"/>
        <end position="2218"/>
    </location>
</feature>
<dbReference type="Gene3D" id="1.10.8.710">
    <property type="match status" value="1"/>
</dbReference>
<dbReference type="InterPro" id="IPR013602">
    <property type="entry name" value="Dynein_heavy_linker"/>
</dbReference>
<dbReference type="InterPro" id="IPR043157">
    <property type="entry name" value="Dynein_AAA1S"/>
</dbReference>
<evidence type="ECO:0000313" key="19">
    <source>
        <dbReference type="Ensembl" id="ENSPCOP00000007616.1"/>
    </source>
</evidence>
<evidence type="ECO:0000256" key="17">
    <source>
        <dbReference type="SAM" id="MobiDB-lite"/>
    </source>
</evidence>
<dbReference type="Gene3D" id="1.20.1270.280">
    <property type="match status" value="1"/>
</dbReference>
<dbReference type="InterPro" id="IPR027417">
    <property type="entry name" value="P-loop_NTPase"/>
</dbReference>
<dbReference type="FunFam" id="3.40.50.300:FF:000223">
    <property type="entry name" value="Dynein heavy chain 3, axonemal"/>
    <property type="match status" value="1"/>
</dbReference>
<dbReference type="GeneTree" id="ENSGT00940000155282"/>
<dbReference type="Gene3D" id="1.10.287.2620">
    <property type="match status" value="1"/>
</dbReference>
<dbReference type="FunFam" id="1.10.472.130:FF:000005">
    <property type="entry name" value="Dynein axonemal heavy chain 7"/>
    <property type="match status" value="1"/>
</dbReference>
<comment type="similarity">
    <text evidence="3">Belongs to the dynein heavy chain family.</text>
</comment>
<dbReference type="Gene3D" id="1.10.472.130">
    <property type="match status" value="1"/>
</dbReference>
<evidence type="ECO:0000256" key="15">
    <source>
        <dbReference type="ARBA" id="ARBA00023273"/>
    </source>
</evidence>
<dbReference type="FunFam" id="1.20.1270.280:FF:000038">
    <property type="entry name" value="AT13908p"/>
    <property type="match status" value="1"/>
</dbReference>
<dbReference type="InterPro" id="IPR024317">
    <property type="entry name" value="Dynein_heavy_chain_D4_dom"/>
</dbReference>
<evidence type="ECO:0000256" key="6">
    <source>
        <dbReference type="ARBA" id="ARBA00022737"/>
    </source>
</evidence>
<proteinExistence type="inferred from homology"/>
<dbReference type="Gene3D" id="3.20.180.20">
    <property type="entry name" value="Dynein heavy chain, N-terminal domain 2"/>
    <property type="match status" value="1"/>
</dbReference>
<name>A0A2K6F0T9_PROCO</name>
<evidence type="ECO:0000256" key="7">
    <source>
        <dbReference type="ARBA" id="ARBA00022741"/>
    </source>
</evidence>
<dbReference type="InterPro" id="IPR043160">
    <property type="entry name" value="Dynein_C_barrel"/>
</dbReference>
<evidence type="ECO:0000256" key="8">
    <source>
        <dbReference type="ARBA" id="ARBA00022840"/>
    </source>
</evidence>
<keyword evidence="10" id="KW-0243">Dynein</keyword>
<dbReference type="Gene3D" id="1.20.58.1120">
    <property type="match status" value="1"/>
</dbReference>
<evidence type="ECO:0000256" key="5">
    <source>
        <dbReference type="ARBA" id="ARBA00022701"/>
    </source>
</evidence>
<dbReference type="FunFam" id="1.10.8.720:FF:000001">
    <property type="entry name" value="dynein heavy chain 7, axonemal"/>
    <property type="match status" value="1"/>
</dbReference>
<dbReference type="Pfam" id="PF12780">
    <property type="entry name" value="AAA_8"/>
    <property type="match status" value="1"/>
</dbReference>
<feature type="region of interest" description="Disordered" evidence="17">
    <location>
        <begin position="97"/>
        <end position="121"/>
    </location>
</feature>
<dbReference type="InterPro" id="IPR004273">
    <property type="entry name" value="Dynein_heavy_D6_P-loop"/>
</dbReference>
<keyword evidence="20" id="KW-1185">Reference proteome</keyword>
<dbReference type="PROSITE" id="PS00018">
    <property type="entry name" value="EF_HAND_1"/>
    <property type="match status" value="1"/>
</dbReference>
<dbReference type="Gene3D" id="1.10.8.720">
    <property type="entry name" value="Region D6 of dynein motor"/>
    <property type="match status" value="1"/>
</dbReference>
<evidence type="ECO:0000256" key="13">
    <source>
        <dbReference type="ARBA" id="ARBA00023175"/>
    </source>
</evidence>
<dbReference type="GO" id="GO:0003341">
    <property type="term" value="P:cilium movement"/>
    <property type="evidence" value="ECO:0007669"/>
    <property type="project" value="Ensembl"/>
</dbReference>
<keyword evidence="14" id="KW-0206">Cytoskeleton</keyword>
<dbReference type="Gene3D" id="1.20.920.30">
    <property type="match status" value="1"/>
</dbReference>
<evidence type="ECO:0000256" key="11">
    <source>
        <dbReference type="ARBA" id="ARBA00023054"/>
    </source>
</evidence>
<dbReference type="GO" id="GO:0005524">
    <property type="term" value="F:ATP binding"/>
    <property type="evidence" value="ECO:0007669"/>
    <property type="project" value="UniProtKB-KW"/>
</dbReference>
<dbReference type="Proteomes" id="UP000233160">
    <property type="component" value="Unassembled WGS sequence"/>
</dbReference>
<keyword evidence="15" id="KW-0966">Cell projection</keyword>
<dbReference type="Gene3D" id="1.10.8.1220">
    <property type="match status" value="1"/>
</dbReference>
<reference evidence="19" key="1">
    <citation type="submission" date="2025-08" db="UniProtKB">
        <authorList>
            <consortium name="Ensembl"/>
        </authorList>
    </citation>
    <scope>IDENTIFICATION</scope>
</reference>
<dbReference type="GO" id="GO:0008569">
    <property type="term" value="F:minus-end-directed microtubule motor activity"/>
    <property type="evidence" value="ECO:0007669"/>
    <property type="project" value="InterPro"/>
</dbReference>
<keyword evidence="7" id="KW-0547">Nucleotide-binding</keyword>
<dbReference type="GO" id="GO:0036159">
    <property type="term" value="P:inner dynein arm assembly"/>
    <property type="evidence" value="ECO:0007669"/>
    <property type="project" value="Ensembl"/>
</dbReference>
<dbReference type="Pfam" id="PF03028">
    <property type="entry name" value="Dynein_heavy"/>
    <property type="match status" value="1"/>
</dbReference>
<keyword evidence="6" id="KW-0677">Repeat</keyword>
<dbReference type="Pfam" id="PF18199">
    <property type="entry name" value="Dynein_C"/>
    <property type="match status" value="1"/>
</dbReference>
<dbReference type="FunFam" id="1.20.140.100:FF:000004">
    <property type="entry name" value="Dynein axonemal heavy chain 6"/>
    <property type="match status" value="1"/>
</dbReference>
<evidence type="ECO:0000256" key="2">
    <source>
        <dbReference type="ARBA" id="ARBA00004430"/>
    </source>
</evidence>
<dbReference type="Pfam" id="PF12775">
    <property type="entry name" value="AAA_7"/>
    <property type="match status" value="1"/>
</dbReference>
<evidence type="ECO:0000256" key="4">
    <source>
        <dbReference type="ARBA" id="ARBA00022490"/>
    </source>
</evidence>
<dbReference type="Pfam" id="PF17852">
    <property type="entry name" value="Dynein_AAA_lid"/>
    <property type="match status" value="1"/>
</dbReference>
<keyword evidence="9" id="KW-0282">Flagellum</keyword>
<dbReference type="InterPro" id="IPR042219">
    <property type="entry name" value="AAA_lid_11_sf"/>
</dbReference>
<evidence type="ECO:0000313" key="20">
    <source>
        <dbReference type="Proteomes" id="UP000233160"/>
    </source>
</evidence>
<dbReference type="Gene3D" id="3.10.490.20">
    <property type="match status" value="1"/>
</dbReference>
<dbReference type="FunFam" id="3.40.50.300:FF:001328">
    <property type="entry name" value="Dynein heavy chain 6, axonemal"/>
    <property type="match status" value="1"/>
</dbReference>
<accession>A0A2K6F0T9</accession>
<feature type="compositionally biased region" description="Basic and acidic residues" evidence="17">
    <location>
        <begin position="1"/>
        <end position="15"/>
    </location>
</feature>
<dbReference type="PROSITE" id="PS50222">
    <property type="entry name" value="EF_HAND_2"/>
    <property type="match status" value="1"/>
</dbReference>
<dbReference type="FunFam" id="1.20.1270.280:FF:000037">
    <property type="entry name" value="Dynein, axonemal, heavy chain 7"/>
    <property type="match status" value="1"/>
</dbReference>
<dbReference type="Ensembl" id="ENSPCOT00000018160.1">
    <property type="protein sequence ID" value="ENSPCOP00000007616.1"/>
    <property type="gene ID" value="ENSPCOG00000015047.1"/>
</dbReference>
<dbReference type="Pfam" id="PF18198">
    <property type="entry name" value="AAA_lid_11"/>
    <property type="match status" value="1"/>
</dbReference>
<dbReference type="GO" id="GO:0045505">
    <property type="term" value="F:dynein intermediate chain binding"/>
    <property type="evidence" value="ECO:0007669"/>
    <property type="project" value="InterPro"/>
</dbReference>
<keyword evidence="11 16" id="KW-0175">Coiled coil</keyword>
<dbReference type="InterPro" id="IPR003593">
    <property type="entry name" value="AAA+_ATPase"/>
</dbReference>
<dbReference type="FunFam" id="1.20.920.20:FF:000006">
    <property type="entry name" value="Dynein, axonemal, heavy chain 6"/>
    <property type="match status" value="1"/>
</dbReference>
<dbReference type="SMART" id="SM00382">
    <property type="entry name" value="AAA"/>
    <property type="match status" value="2"/>
</dbReference>
<sequence length="3947" mass="452092">MSSEQDKSTSKEKSKTPVRFLPQLSTDKSVSREKSKAPARALPQLSLVSSKPQWQQAAPSFHLSIKQDNEIPEQFSVKNEQSYAEYMEHFGKKGKLQDQVDDTYAGPSTSKSKGKSPHKQRENFRSTLVNVIIVVPEQVTKWGSNWYYYYIHHGIDTDHVAPMEDSWLEHVLNLVPQHLKVLTDSITVLSDEMREDYLLSVKKSIVDFVLKDPREKDDKKTDELPPHRAEMEILPKPWRKSFLAASTYMRDHLNAMNPTMLAVLDLWHSNFKKLRLIDIEEFHNRQDALELSNFQTIVMKHMESAKETLLKVWFPEVQNIYYQGNKKKQLPTGDSSAKLESFFNCAAALMTLQLQNLALVSMQDFTDLIAQPPDSIRAFEHPGFIMRLILDNDTIKFEPDFNDYIDILLNVYDVMIKAVSFVPRVETKLYSKWESKSKPTTLKPIILNEIVDAHKEKIKDVIIRESMAPIEHRRLYDKYDFLVTRKAEQDADDFLAENQSYEKIINEIRKYQKLIEEIQYTSRKTIRLGMFEMHCDELIRALVKRADIICGKLTAKMFRDHQEVNTRLCEEFEKIAEKALSTPPNTTELMEMKAYIQKVEVTDMIELEQRLVDSKNCLAFLIECANFSPADIRLNNNVFQWYGRMEEIFEEHRKIIKEKTEQYQEGLKLRCERFVEELESYAKQAEEFYSFGDLQDVQRYLKKAQTLNGKLDLAADKIDQFNAEEEAFGWLPSVYPQRKKIQDGLNPYLRLYEIVVEFSTKYRAWTEGPYHKVNPDQVETDVGNYWRGLYKLEKTFYDSPQALAMTKKVRSKVEDFKQHIPLIQVICNPGLRPRHWEALSAIVGYPLEPADDSTVFSFLDMNLEPYLDRFEGISEAASKEYSLEKAMEKMINEWDAMEFVILPYRETGTCILSSVDEIQMLLDDHIIKTQTMRGSPFIKPYEKQMREWEGKLLLLQEILDEWLKVQATWLYLEPIFSSPDIMSQMPEEGRRFTTVDKTWRDIMKNVTQDKHVLTVVTIERMLERLKKSNELLELILKGLNEYLEKKRLFFPRFFFLSNDELLEILSETKDPTRVQPHLKKCFEGIAKVEFTETLDITHMKSSEGEVVELTEVISTAKARGQVEKWLVELERIMIKSIHKVIGDAISAYTKHERIHWVRDWPGQTVLCVSQIFWTLEVQTAIPVGPGSLEQYLEKCNRQIDDIVTLVRGKLSKQNRVTLGALVVLDVHARDVLTTLVKKKVSDDSDFEWLSQLRYYWQENHLETKMINAGLRYGYEYLGNSPRLVITPLTDRCYRTLFGALHLHLGGAPEGPAGTGKTETTKDLAKAVAKQCVVFNCSDGLDYLALGKFFKGLLSCGAWACFDEFNRIDLEVLSVVAQQILTIQRGINAGAEILVFEGTELKLDPTCAVFITMNPGYAGRSELPDNLKALFRTVAMMVPDYAMIAEIVLYSCGFVTARPLSIKIVATYRLCSEQLSSQHHYDYGMRAVKSVLTAAGNLKLKYPNENEEILLLRSIIDVNLPKFLSHDLPLFEGITSDLFPGVKLPKPDYNDLLAAIKDNCAAMNLQMTPFFSEKILQIYEMMIVRHGFMIVGEPFGGKTSAYRVLAGALNDICEKGLMEENKVQIIVLNPKSVTMGQLYGQFDLVSHEWSDGVLAVSFRTFASSTTPDRKWLIFDGPVDAVWIENMNTVLDDNKKLCLMSGEIIQMSPQMNLIFEPMDLEVASPATVSRCGMIYMEPHMLGWRPLMLSWVNLLPASISAIQKEFIIGLFDRMVPVSVEFIRKHTKVRGMEGIFLFSLIWSIGASCTDDDRLKFDKILRELMEGPISDLTRNRFKIQSGTEYTSSKALTVPFPDKGTIYDYQFITEGIGKWEQWIKKLEVAPPIPRDVLFNEIIVPTLDTIRYSALMGLLTTHQKPSIFVGPTGTGKSVYIINFLLNQLNKEIYKPLLINFSAQTTAAQTQNIIMSKLDKRRKGVFGPPLGKRMVVFVDDVNMPAREVYGAQPPIELLRQWLDHWNWYDLKDCSVIKLVDIQIMCAMGPPGGGRNPVTPRYMRHFNIITINEFSDKSMFTIFSRILTWHLKICYKFPEEFLDLTTQIVNGTMTLYKEAMKNLLPTPAKSHYLFNLRDFSRVIQGVCLSRPETAETKDVIKRLWVHEVLRVYYDRLLDNADRSWLINYIQEILKTYMYEDFHELFQCLDFNKDGMVEEDDLRSLMFCDFHDPKREDTSYREISDVDNLRVIVEAHLEEYNSISKKPMNLVLFRFAIEHISRISRILKQPRSHALLVGVGGSGRQSVTRLAAHMADYSVFQVEISKGYGNTEWHEDLKVILRKCAEGEMQGVFLFTDTQVKKESFLEDVNNLLNAGEIPNLFALDEKQEICEKMRQLDRQRDKTKQTDGSPIALFNMFIDRCRNQLHVVLAMSPIGDAFRNRLRKFPALINCCTIDWFQPWPEDALQAVASRFLEEIEMSEEIRDGCIDMCKSFHTSTINLSTSFCVELQRYNYVTPTSYLELISTFKLLLEKKRSEVMKMKKRYEVGLNKLDSASSQVATMQTELEALHPQLKVASKEVDEMMVIIERESVEVAKTEKIVKADETVANEQAMASKAIKDECDADLAGALPILESALSALDTLTAQDITVVKSMKSPPAGVKLVMEAICILKGIKADKIPDPTGSGKKIEDFWGPAKRLLGDIRFLQSLHEYDKDNIPPAYMNIIRKNYIPNPDFVPEKIRNASTAAEGLCKWVIAMDSYDKVAKIVAPKKIKLAAAEGELKIAMDGLRKKQAALREVQDKLAKLQDTLELNKQKKADLENQVDLCSKKLERAEQLIGGLGGEKTRWSQTALELGQLYINLTGDILVSSGVVAYLGAFTSSYRQNQTKEWTNLCKGRDIPCSDDYSLMGILGEAVTIRAWNIAGLPSDSFSIDNGIIIMNARRWPLMIDPQGQANKWIKNMEKTNSLHVIKFSDPDYVRTLENCIQFGTPVLLENVGEELDPILEPLLLKQTFKQGGSTCIRLGDSTIEYAPDFRFYITTKLRNPHYLPETSVKVTLLNFMITSEGMQDQLLGIVVARERPDLEEEKQALILQGAENKRQLKEIEDKILEVLSSSEGNILEDETAIKILSSSKALANEISQKQEVAEETEKKIDSTRMGYRPIAIHSSILFFSIADLANIEPMYQYSLTWFINLFVLSIENSEKSENLAKRYVKEILINTNKCMKIRESFIASINKMEWRFLLTGGIGLDNPHANPCTWLPQKSWDEICRLDDLPAFKTIRKEFMHLKDGWKKVYDSLEPHHEVFPEEWEDKANEFQRMLIIRCLRPDKVIPMVQEFITNKLGRIFIEPPPFDLSKAFGDSNCCAPLIFVLSPGADPMAALLKFADDQGYGGSKLSSLSLGQGQGPIAMKMLEKAVKEGTWVVLQNCHLATSWMPTLEKVCEELSPESTHPDFRIWLTSYPSPNFPVSVLQNGVKMTNEAPKGLRANIIRSYLMDPISDPEFFGSCKKPEEFKKLLYGLCFFHALVQERRKFGPLGWNIPYEFNETDLRISVQQLHMFLNQYEELPYDALRYMTGECNYGGRVTDDWDRRTLRSILNKFYSTELVENPDYKFDSSGIYFVPPSGDHKSYIEYTKTLPLTPAPEIFGMNANADITKDQSETQLLFDNILLTQSRSAGAGAKSSDEVVNEVAGDILGKLPNNFDIEAAMRRYPTTYTQSMNTVLVQEMGRFNKLLQTMRDSCINIQKAIKGLVVMSTDLEEVVRSILNVKIPGMWMGKSYPSLKPLGSYVNDFLARLKFLQQWYEVGPPPVFWLSGFFFTQAFLTGAQQNYARKHTIPIDLLGFDYEVMEDKEYKHAPEDGVFIHGLFLDGASWNRKIKKLAESHPKILYDTVPVMWLKPCKKADIPKRPSYVAPLYKTSERRGTLSTTGHSTNFVIAMTLPSDQPKEHWIGRGVALLCQLNS</sequence>
<keyword evidence="8" id="KW-0067">ATP-binding</keyword>
<evidence type="ECO:0000259" key="18">
    <source>
        <dbReference type="PROSITE" id="PS50222"/>
    </source>
</evidence>
<dbReference type="FunFam" id="3.40.50.300:FF:000044">
    <property type="entry name" value="Dynein heavy chain 5, axonemal"/>
    <property type="match status" value="1"/>
</dbReference>
<dbReference type="InterPro" id="IPR035699">
    <property type="entry name" value="AAA_6"/>
</dbReference>
<dbReference type="Pfam" id="PF12777">
    <property type="entry name" value="MT"/>
    <property type="match status" value="1"/>
</dbReference>
<evidence type="ECO:0000256" key="14">
    <source>
        <dbReference type="ARBA" id="ARBA00023212"/>
    </source>
</evidence>
<dbReference type="InterPro" id="IPR041658">
    <property type="entry name" value="AAA_lid_11"/>
</dbReference>
<dbReference type="FunFam" id="3.10.490.20:FF:000001">
    <property type="entry name" value="dynein heavy chain 7, axonemal"/>
    <property type="match status" value="1"/>
</dbReference>
<dbReference type="PANTHER" id="PTHR22878">
    <property type="entry name" value="DYNEIN HEAVY CHAIN 6, AXONEMAL-LIKE-RELATED"/>
    <property type="match status" value="1"/>
</dbReference>
<evidence type="ECO:0000256" key="16">
    <source>
        <dbReference type="SAM" id="Coils"/>
    </source>
</evidence>
<dbReference type="FunFam" id="1.20.920.30:FF:000002">
    <property type="entry name" value="Dynein axonemal heavy chain 3"/>
    <property type="match status" value="1"/>
</dbReference>
<dbReference type="Gene3D" id="1.20.140.100">
    <property type="entry name" value="Dynein heavy chain, N-terminal domain 2"/>
    <property type="match status" value="1"/>
</dbReference>
<dbReference type="SUPFAM" id="SSF52540">
    <property type="entry name" value="P-loop containing nucleoside triphosphate hydrolases"/>
    <property type="match status" value="4"/>
</dbReference>
<dbReference type="GO" id="GO:0031514">
    <property type="term" value="C:motile cilium"/>
    <property type="evidence" value="ECO:0007669"/>
    <property type="project" value="UniProtKB-SubCell"/>
</dbReference>
<evidence type="ECO:0000256" key="9">
    <source>
        <dbReference type="ARBA" id="ARBA00022846"/>
    </source>
</evidence>
<dbReference type="OMA" id="FHDSPYA"/>
<dbReference type="InterPro" id="IPR018247">
    <property type="entry name" value="EF_Hand_1_Ca_BS"/>
</dbReference>
<dbReference type="InterPro" id="IPR042228">
    <property type="entry name" value="Dynein_linker_3"/>
</dbReference>
<evidence type="ECO:0000256" key="12">
    <source>
        <dbReference type="ARBA" id="ARBA00023069"/>
    </source>
</evidence>
<keyword evidence="5" id="KW-0493">Microtubule</keyword>
<dbReference type="FunFam" id="1.10.287.2620:FF:000002">
    <property type="entry name" value="Dynein heavy chain 2, axonemal"/>
    <property type="match status" value="1"/>
</dbReference>
<dbReference type="FunFam" id="1.20.58.1120:FF:000005">
    <property type="entry name" value="Dynein, axonemal, heavy chain 12"/>
    <property type="match status" value="1"/>
</dbReference>
<dbReference type="Pfam" id="PF17857">
    <property type="entry name" value="AAA_lid_1"/>
    <property type="match status" value="1"/>
</dbReference>
<feature type="region of interest" description="Disordered" evidence="17">
    <location>
        <begin position="1"/>
        <end position="44"/>
    </location>
</feature>
<keyword evidence="4" id="KW-0963">Cytoplasm</keyword>
<dbReference type="FunFam" id="3.40.50.300:FF:002141">
    <property type="entry name" value="Dynein heavy chain"/>
    <property type="match status" value="1"/>
</dbReference>
<keyword evidence="13" id="KW-0505">Motor protein</keyword>
<evidence type="ECO:0000256" key="3">
    <source>
        <dbReference type="ARBA" id="ARBA00008887"/>
    </source>
</evidence>
<dbReference type="Gene3D" id="1.20.920.20">
    <property type="match status" value="1"/>
</dbReference>
<dbReference type="STRING" id="379532.ENSPCOP00000007616"/>
<dbReference type="InterPro" id="IPR041466">
    <property type="entry name" value="Dynein_AAA5_ext"/>
</dbReference>
<dbReference type="InterPro" id="IPR024743">
    <property type="entry name" value="Dynein_HC_stalk"/>
</dbReference>
<dbReference type="InterPro" id="IPR042222">
    <property type="entry name" value="Dynein_2_N"/>
</dbReference>
<keyword evidence="12" id="KW-0969">Cilium</keyword>
<gene>
    <name evidence="19" type="primary">DNAH7</name>
</gene>
<dbReference type="FunFam" id="3.40.50.300:FF:000362">
    <property type="entry name" value="Dynein, axonemal, heavy chain 6"/>
    <property type="match status" value="1"/>
</dbReference>
<dbReference type="Pfam" id="PF12781">
    <property type="entry name" value="AAA_9"/>
    <property type="match status" value="1"/>
</dbReference>
<dbReference type="InterPro" id="IPR041589">
    <property type="entry name" value="DNAH3_AAA_lid_1"/>
</dbReference>
<reference evidence="19" key="2">
    <citation type="submission" date="2025-09" db="UniProtKB">
        <authorList>
            <consortium name="Ensembl"/>
        </authorList>
    </citation>
    <scope>IDENTIFICATION</scope>
</reference>
<dbReference type="Gene3D" id="6.10.140.1060">
    <property type="match status" value="1"/>
</dbReference>
<dbReference type="GO" id="GO:0051959">
    <property type="term" value="F:dynein light intermediate chain binding"/>
    <property type="evidence" value="ECO:0007669"/>
    <property type="project" value="InterPro"/>
</dbReference>
<dbReference type="GO" id="GO:0005874">
    <property type="term" value="C:microtubule"/>
    <property type="evidence" value="ECO:0007669"/>
    <property type="project" value="UniProtKB-KW"/>
</dbReference>
<dbReference type="FunFam" id="1.10.8.710:FF:000004">
    <property type="entry name" value="Dynein axonemal heavy chain 6"/>
    <property type="match status" value="1"/>
</dbReference>
<dbReference type="InterPro" id="IPR041228">
    <property type="entry name" value="Dynein_C"/>
</dbReference>
<evidence type="ECO:0000256" key="1">
    <source>
        <dbReference type="ARBA" id="ARBA00004230"/>
    </source>
</evidence>